<evidence type="ECO:0000313" key="1">
    <source>
        <dbReference type="EMBL" id="KAK4677918.1"/>
    </source>
</evidence>
<dbReference type="EMBL" id="JAFFHC010000003">
    <property type="protein sequence ID" value="KAK4677918.1"/>
    <property type="molecule type" value="Genomic_DNA"/>
</dbReference>
<comment type="caution">
    <text evidence="1">The sequence shown here is derived from an EMBL/GenBank/DDBJ whole genome shotgun (WGS) entry which is preliminary data.</text>
</comment>
<dbReference type="RefSeq" id="XP_062801388.1">
    <property type="nucleotide sequence ID" value="XM_062945414.1"/>
</dbReference>
<organism evidence="1 2">
    <name type="scientific">Podospora pseudoanserina</name>
    <dbReference type="NCBI Taxonomy" id="2609844"/>
    <lineage>
        <taxon>Eukaryota</taxon>
        <taxon>Fungi</taxon>
        <taxon>Dikarya</taxon>
        <taxon>Ascomycota</taxon>
        <taxon>Pezizomycotina</taxon>
        <taxon>Sordariomycetes</taxon>
        <taxon>Sordariomycetidae</taxon>
        <taxon>Sordariales</taxon>
        <taxon>Podosporaceae</taxon>
        <taxon>Podospora</taxon>
    </lineage>
</organism>
<proteinExistence type="predicted"/>
<gene>
    <name evidence="1" type="ORF">QC764_302980</name>
</gene>
<dbReference type="Proteomes" id="UP001323617">
    <property type="component" value="Unassembled WGS sequence"/>
</dbReference>
<sequence>MSSQNFPARNVCFAFSTIHLPSETILNTSPSEPQRDLVSRDWIYSPRSNIPIASDKGWFTSLVPFQSQVTHTTSESSSPVTLAVSGIGEVSVNTKQNTRCKEHPYEPGTSSDFTLRIRRPVLLVPDFWLPHPDAQCPSFGQ</sequence>
<protein>
    <submittedName>
        <fullName evidence="1">Uncharacterized protein</fullName>
    </submittedName>
</protein>
<accession>A0ABR0IDI8</accession>
<dbReference type="GeneID" id="87966279"/>
<name>A0ABR0IDI8_9PEZI</name>
<reference evidence="1 2" key="1">
    <citation type="journal article" date="2023" name="bioRxiv">
        <title>High-quality genome assemblies of four members of thePodospora anserinaspecies complex.</title>
        <authorList>
            <person name="Ament-Velasquez S.L."/>
            <person name="Vogan A.A."/>
            <person name="Wallerman O."/>
            <person name="Hartmann F."/>
            <person name="Gautier V."/>
            <person name="Silar P."/>
            <person name="Giraud T."/>
            <person name="Johannesson H."/>
        </authorList>
    </citation>
    <scope>NUCLEOTIDE SEQUENCE [LARGE SCALE GENOMIC DNA]</scope>
    <source>
        <strain evidence="1 2">CBS 124.78</strain>
    </source>
</reference>
<keyword evidence="2" id="KW-1185">Reference proteome</keyword>
<evidence type="ECO:0000313" key="2">
    <source>
        <dbReference type="Proteomes" id="UP001323617"/>
    </source>
</evidence>